<gene>
    <name evidence="3" type="ORF">SAMN05216215_1003176</name>
</gene>
<dbReference type="InterPro" id="IPR019051">
    <property type="entry name" value="Trp_biosyn_TM_oprn/chp"/>
</dbReference>
<evidence type="ECO:0000313" key="3">
    <source>
        <dbReference type="EMBL" id="SDW45809.1"/>
    </source>
</evidence>
<evidence type="ECO:0000256" key="2">
    <source>
        <dbReference type="SAM" id="Phobius"/>
    </source>
</evidence>
<name>A0A1H2TRA4_9PSEU</name>
<dbReference type="EMBL" id="FNOK01000003">
    <property type="protein sequence ID" value="SDW45809.1"/>
    <property type="molecule type" value="Genomic_DNA"/>
</dbReference>
<proteinExistence type="predicted"/>
<evidence type="ECO:0000313" key="4">
    <source>
        <dbReference type="Proteomes" id="UP000199529"/>
    </source>
</evidence>
<dbReference type="Pfam" id="PF09534">
    <property type="entry name" value="Trp_oprn_chp"/>
    <property type="match status" value="1"/>
</dbReference>
<keyword evidence="2" id="KW-0472">Membrane</keyword>
<dbReference type="OrthoDB" id="3701368at2"/>
<keyword evidence="2" id="KW-0812">Transmembrane</keyword>
<keyword evidence="2" id="KW-1133">Transmembrane helix</keyword>
<feature type="region of interest" description="Disordered" evidence="1">
    <location>
        <begin position="174"/>
        <end position="206"/>
    </location>
</feature>
<feature type="compositionally biased region" description="Basic and acidic residues" evidence="1">
    <location>
        <begin position="182"/>
        <end position="206"/>
    </location>
</feature>
<organism evidence="3 4">
    <name type="scientific">Saccharopolyspora shandongensis</name>
    <dbReference type="NCBI Taxonomy" id="418495"/>
    <lineage>
        <taxon>Bacteria</taxon>
        <taxon>Bacillati</taxon>
        <taxon>Actinomycetota</taxon>
        <taxon>Actinomycetes</taxon>
        <taxon>Pseudonocardiales</taxon>
        <taxon>Pseudonocardiaceae</taxon>
        <taxon>Saccharopolyspora</taxon>
    </lineage>
</organism>
<keyword evidence="4" id="KW-1185">Reference proteome</keyword>
<dbReference type="STRING" id="418495.SAMN05216215_1003176"/>
<feature type="transmembrane region" description="Helical" evidence="2">
    <location>
        <begin position="92"/>
        <end position="109"/>
    </location>
</feature>
<dbReference type="Proteomes" id="UP000199529">
    <property type="component" value="Unassembled WGS sequence"/>
</dbReference>
<feature type="transmembrane region" description="Helical" evidence="2">
    <location>
        <begin position="140"/>
        <end position="161"/>
    </location>
</feature>
<accession>A0A1H2TRA4</accession>
<dbReference type="RefSeq" id="WP_093261458.1">
    <property type="nucleotide sequence ID" value="NZ_FNOK01000003.1"/>
</dbReference>
<feature type="transmembrane region" description="Helical" evidence="2">
    <location>
        <begin position="19"/>
        <end position="43"/>
    </location>
</feature>
<evidence type="ECO:0000256" key="1">
    <source>
        <dbReference type="SAM" id="MobiDB-lite"/>
    </source>
</evidence>
<protein>
    <submittedName>
        <fullName evidence="3">Trp region conserved hypothetical membrane protein</fullName>
    </submittedName>
</protein>
<reference evidence="4" key="1">
    <citation type="submission" date="2016-10" db="EMBL/GenBank/DDBJ databases">
        <authorList>
            <person name="Varghese N."/>
            <person name="Submissions S."/>
        </authorList>
    </citation>
    <scope>NUCLEOTIDE SEQUENCE [LARGE SCALE GENOMIC DNA]</scope>
    <source>
        <strain evidence="4">CGMCC 4.3530</strain>
    </source>
</reference>
<feature type="transmembrane region" description="Helical" evidence="2">
    <location>
        <begin position="68"/>
        <end position="85"/>
    </location>
</feature>
<dbReference type="AlphaFoldDB" id="A0A1H2TRA4"/>
<sequence>MTTEPGSEPSPRPARSKGLLWSVVLLALVAAGLLWGASALVWVEQRFRTPFGTEVSAGITGGDIRPELVPMALAALAAVAAVLATGGWLRRVVGALIAVAGAVLGWRVFQQFGSGWFATGSAGDVPPGSTPIGEMASRPYGLLLMAAGALLLFVAGALVAFRAGRMPAMGAKYSAPGAAKQKSHDPDRQMWNDLDAGRDPTDEQDR</sequence>